<dbReference type="GO" id="GO:0003677">
    <property type="term" value="F:DNA binding"/>
    <property type="evidence" value="ECO:0007669"/>
    <property type="project" value="UniProtKB-KW"/>
</dbReference>
<evidence type="ECO:0000259" key="7">
    <source>
        <dbReference type="PROSITE" id="PS50888"/>
    </source>
</evidence>
<name>A0ABD2B118_VESSQ</name>
<feature type="domain" description="BHLH" evidence="7">
    <location>
        <begin position="58"/>
        <end position="113"/>
    </location>
</feature>
<dbReference type="InterPro" id="IPR003650">
    <property type="entry name" value="Orange_dom"/>
</dbReference>
<evidence type="ECO:0000256" key="6">
    <source>
        <dbReference type="SAM" id="MobiDB-lite"/>
    </source>
</evidence>
<reference evidence="9 10" key="1">
    <citation type="journal article" date="2024" name="Ann. Entomol. Soc. Am.">
        <title>Genomic analyses of the southern and eastern yellowjacket wasps (Hymenoptera: Vespidae) reveal evolutionary signatures of social life.</title>
        <authorList>
            <person name="Catto M.A."/>
            <person name="Caine P.B."/>
            <person name="Orr S.E."/>
            <person name="Hunt B.G."/>
            <person name="Goodisman M.A.D."/>
        </authorList>
    </citation>
    <scope>NUCLEOTIDE SEQUENCE [LARGE SCALE GENOMIC DNA]</scope>
    <source>
        <strain evidence="9">233</strain>
        <tissue evidence="9">Head and thorax</tissue>
    </source>
</reference>
<feature type="compositionally biased region" description="Polar residues" evidence="6">
    <location>
        <begin position="288"/>
        <end position="299"/>
    </location>
</feature>
<dbReference type="PANTHER" id="PTHR10985">
    <property type="entry name" value="BASIC HELIX-LOOP-HELIX TRANSCRIPTION FACTOR, HES-RELATED"/>
    <property type="match status" value="1"/>
</dbReference>
<feature type="region of interest" description="Disordered" evidence="6">
    <location>
        <begin position="392"/>
        <end position="428"/>
    </location>
</feature>
<dbReference type="Proteomes" id="UP001607302">
    <property type="component" value="Unassembled WGS sequence"/>
</dbReference>
<accession>A0ABD2B118</accession>
<feature type="region of interest" description="Disordered" evidence="6">
    <location>
        <begin position="275"/>
        <end position="299"/>
    </location>
</feature>
<dbReference type="InterPro" id="IPR011598">
    <property type="entry name" value="bHLH_dom"/>
</dbReference>
<feature type="domain" description="Orange" evidence="8">
    <location>
        <begin position="154"/>
        <end position="189"/>
    </location>
</feature>
<dbReference type="Pfam" id="PF07527">
    <property type="entry name" value="Hairy_orange"/>
    <property type="match status" value="1"/>
</dbReference>
<evidence type="ECO:0000256" key="1">
    <source>
        <dbReference type="ARBA" id="ARBA00004123"/>
    </source>
</evidence>
<dbReference type="SMART" id="SM00353">
    <property type="entry name" value="HLH"/>
    <property type="match status" value="1"/>
</dbReference>
<evidence type="ECO:0000313" key="10">
    <source>
        <dbReference type="Proteomes" id="UP001607302"/>
    </source>
</evidence>
<protein>
    <submittedName>
        <fullName evidence="9">Transcription factor cwo-like isoform X4</fullName>
    </submittedName>
</protein>
<evidence type="ECO:0000259" key="8">
    <source>
        <dbReference type="PROSITE" id="PS51054"/>
    </source>
</evidence>
<dbReference type="SUPFAM" id="SSF158457">
    <property type="entry name" value="Orange domain-like"/>
    <property type="match status" value="1"/>
</dbReference>
<dbReference type="AlphaFoldDB" id="A0ABD2B118"/>
<keyword evidence="3" id="KW-0238">DNA-binding</keyword>
<evidence type="ECO:0000256" key="4">
    <source>
        <dbReference type="ARBA" id="ARBA00023163"/>
    </source>
</evidence>
<dbReference type="Gene3D" id="6.10.250.980">
    <property type="match status" value="1"/>
</dbReference>
<dbReference type="PROSITE" id="PS51054">
    <property type="entry name" value="ORANGE"/>
    <property type="match status" value="1"/>
</dbReference>
<dbReference type="CDD" id="cd11440">
    <property type="entry name" value="bHLH-O_Cwo_like"/>
    <property type="match status" value="1"/>
</dbReference>
<dbReference type="InterPro" id="IPR050370">
    <property type="entry name" value="HES_HEY"/>
</dbReference>
<evidence type="ECO:0000256" key="5">
    <source>
        <dbReference type="ARBA" id="ARBA00023242"/>
    </source>
</evidence>
<dbReference type="InterPro" id="IPR036638">
    <property type="entry name" value="HLH_DNA-bd_sf"/>
</dbReference>
<keyword evidence="10" id="KW-1185">Reference proteome</keyword>
<dbReference type="SUPFAM" id="SSF47459">
    <property type="entry name" value="HLH, helix-loop-helix DNA-binding domain"/>
    <property type="match status" value="1"/>
</dbReference>
<keyword evidence="4" id="KW-0804">Transcription</keyword>
<comment type="caution">
    <text evidence="9">The sequence shown here is derived from an EMBL/GenBank/DDBJ whole genome shotgun (WGS) entry which is preliminary data.</text>
</comment>
<organism evidence="9 10">
    <name type="scientific">Vespula squamosa</name>
    <name type="common">Southern yellow jacket</name>
    <name type="synonym">Wasp</name>
    <dbReference type="NCBI Taxonomy" id="30214"/>
    <lineage>
        <taxon>Eukaryota</taxon>
        <taxon>Metazoa</taxon>
        <taxon>Ecdysozoa</taxon>
        <taxon>Arthropoda</taxon>
        <taxon>Hexapoda</taxon>
        <taxon>Insecta</taxon>
        <taxon>Pterygota</taxon>
        <taxon>Neoptera</taxon>
        <taxon>Endopterygota</taxon>
        <taxon>Hymenoptera</taxon>
        <taxon>Apocrita</taxon>
        <taxon>Aculeata</taxon>
        <taxon>Vespoidea</taxon>
        <taxon>Vespidae</taxon>
        <taxon>Vespinae</taxon>
        <taxon>Vespula</taxon>
    </lineage>
</organism>
<feature type="compositionally biased region" description="Polar residues" evidence="6">
    <location>
        <begin position="418"/>
        <end position="428"/>
    </location>
</feature>
<keyword evidence="2" id="KW-0805">Transcription regulation</keyword>
<dbReference type="Pfam" id="PF00010">
    <property type="entry name" value="HLH"/>
    <property type="match status" value="1"/>
</dbReference>
<dbReference type="FunFam" id="4.10.280.10:FF:000079">
    <property type="entry name" value="CLUMA_CG001539, isoform A"/>
    <property type="match status" value="1"/>
</dbReference>
<dbReference type="SMART" id="SM00511">
    <property type="entry name" value="ORANGE"/>
    <property type="match status" value="1"/>
</dbReference>
<dbReference type="GO" id="GO:0005634">
    <property type="term" value="C:nucleus"/>
    <property type="evidence" value="ECO:0007669"/>
    <property type="project" value="UniProtKB-SubCell"/>
</dbReference>
<sequence length="428" mass="47311">MDRARETPLAPKRTQVKAKMVTHSMDNILSMQYYPSSNRVDAVHSSPPRKRRCLNKEQDPMSHRIIEKRRRDRMNNCLADLSRLIPAEYLKKGRGRIEKTEIIEMAIRHMKHLQSLRQDTKHATATRVHARPEESIDSVSHSTATATSTATGEYRLGFQECLNETIHFLVEVEGFYATDSLCEQLTNHLQQHCEKILATSDRLGFPQAEMPMSGGTTSATSYAHSSLQPICQPIAHSEYGSNSGISLFEDPEPLQRSLGSSVCCNAGIIPLPATISDDSNHSNHSHGTAPSASNSYRPQNYKFKSSIKQRFSAERIKSSISPCASPEKQASSSHGVPIFALHDGGAFYVPLTVEASMLNPYFSFTPDNGQDIVLHPVTISVNFNQHLTSPAAPSPTTLTMLTPTTTTTTTTTTTNTAVPWSSQQNPIY</sequence>
<feature type="compositionally biased region" description="Low complexity" evidence="6">
    <location>
        <begin position="392"/>
        <end position="417"/>
    </location>
</feature>
<evidence type="ECO:0000256" key="2">
    <source>
        <dbReference type="ARBA" id="ARBA00023015"/>
    </source>
</evidence>
<dbReference type="PROSITE" id="PS50888">
    <property type="entry name" value="BHLH"/>
    <property type="match status" value="1"/>
</dbReference>
<keyword evidence="5" id="KW-0539">Nucleus</keyword>
<evidence type="ECO:0000256" key="3">
    <source>
        <dbReference type="ARBA" id="ARBA00023125"/>
    </source>
</evidence>
<dbReference type="Gene3D" id="4.10.280.10">
    <property type="entry name" value="Helix-loop-helix DNA-binding domain"/>
    <property type="match status" value="1"/>
</dbReference>
<proteinExistence type="predicted"/>
<evidence type="ECO:0000313" key="9">
    <source>
        <dbReference type="EMBL" id="KAL2726420.1"/>
    </source>
</evidence>
<gene>
    <name evidence="9" type="ORF">V1478_006698</name>
</gene>
<comment type="subcellular location">
    <subcellularLocation>
        <location evidence="1">Nucleus</location>
    </subcellularLocation>
</comment>
<dbReference type="EMBL" id="JAUDFV010000133">
    <property type="protein sequence ID" value="KAL2726420.1"/>
    <property type="molecule type" value="Genomic_DNA"/>
</dbReference>